<dbReference type="SUPFAM" id="SSF55103">
    <property type="entry name" value="FAD-linked oxidases, C-terminal domain"/>
    <property type="match status" value="1"/>
</dbReference>
<evidence type="ECO:0000256" key="1">
    <source>
        <dbReference type="ARBA" id="ARBA00022630"/>
    </source>
</evidence>
<dbReference type="Proteomes" id="UP000032803">
    <property type="component" value="Chromosome I"/>
</dbReference>
<evidence type="ECO:0000313" key="4">
    <source>
        <dbReference type="Proteomes" id="UP000032803"/>
    </source>
</evidence>
<keyword evidence="2" id="KW-0274">FAD</keyword>
<dbReference type="GO" id="GO:0003824">
    <property type="term" value="F:catalytic activity"/>
    <property type="evidence" value="ECO:0007669"/>
    <property type="project" value="InterPro"/>
</dbReference>
<evidence type="ECO:0000256" key="2">
    <source>
        <dbReference type="ARBA" id="ARBA00022827"/>
    </source>
</evidence>
<accession>A0A0A8URP0</accession>
<reference evidence="4" key="1">
    <citation type="submission" date="2014-09" db="EMBL/GenBank/DDBJ databases">
        <authorList>
            <person name="Gomez-Valero L."/>
        </authorList>
    </citation>
    <scope>NUCLEOTIDE SEQUENCE [LARGE SCALE GENOMIC DNA]</scope>
    <source>
        <strain evidence="4">ATCC35250</strain>
    </source>
</reference>
<organism evidence="3 4">
    <name type="scientific">Legionella hackeliae</name>
    <dbReference type="NCBI Taxonomy" id="449"/>
    <lineage>
        <taxon>Bacteria</taxon>
        <taxon>Pseudomonadati</taxon>
        <taxon>Pseudomonadota</taxon>
        <taxon>Gammaproteobacteria</taxon>
        <taxon>Legionellales</taxon>
        <taxon>Legionellaceae</taxon>
        <taxon>Legionella</taxon>
    </lineage>
</organism>
<dbReference type="InterPro" id="IPR016164">
    <property type="entry name" value="FAD-linked_Oxase-like_C"/>
</dbReference>
<dbReference type="GO" id="GO:0050660">
    <property type="term" value="F:flavin adenine dinucleotide binding"/>
    <property type="evidence" value="ECO:0007669"/>
    <property type="project" value="InterPro"/>
</dbReference>
<protein>
    <submittedName>
        <fullName evidence="3">Uncharacterized protein</fullName>
    </submittedName>
</protein>
<dbReference type="STRING" id="449.LHA_2516"/>
<dbReference type="KEGG" id="lha:LHA_2516"/>
<evidence type="ECO:0000313" key="3">
    <source>
        <dbReference type="EMBL" id="CEK11525.1"/>
    </source>
</evidence>
<dbReference type="RefSeq" id="WP_045106709.1">
    <property type="nucleotide sequence ID" value="NZ_LN681225.1"/>
</dbReference>
<proteinExistence type="predicted"/>
<dbReference type="EMBL" id="LN681225">
    <property type="protein sequence ID" value="CEK11525.1"/>
    <property type="molecule type" value="Genomic_DNA"/>
</dbReference>
<name>A0A0A8URP0_LEGHA</name>
<dbReference type="OrthoDB" id="9811557at2"/>
<dbReference type="AlphaFoldDB" id="A0A0A8URP0"/>
<sequence length="76" mass="8753">MAPTVFKLSDPEAKEKAHAFYRDILKRGIEQGFVEHRVPIPVINSLVDLKSPYWALVKKIKDSIDPDNIIASDKYW</sequence>
<keyword evidence="1" id="KW-0285">Flavoprotein</keyword>
<dbReference type="HOGENOM" id="CLU_2649996_0_0_6"/>
<gene>
    <name evidence="3" type="ORF">LHA_2516</name>
</gene>
<keyword evidence="4" id="KW-1185">Reference proteome</keyword>